<evidence type="ECO:0000313" key="5">
    <source>
        <dbReference type="Proteomes" id="UP000596660"/>
    </source>
</evidence>
<reference evidence="4" key="1">
    <citation type="journal article" date="2017" name="Nature">
        <title>The genome of Chenopodium quinoa.</title>
        <authorList>
            <person name="Jarvis D.E."/>
            <person name="Ho Y.S."/>
            <person name="Lightfoot D.J."/>
            <person name="Schmoeckel S.M."/>
            <person name="Li B."/>
            <person name="Borm T.J.A."/>
            <person name="Ohyanagi H."/>
            <person name="Mineta K."/>
            <person name="Michell C.T."/>
            <person name="Saber N."/>
            <person name="Kharbatia N.M."/>
            <person name="Rupper R.R."/>
            <person name="Sharp A.R."/>
            <person name="Dally N."/>
            <person name="Boughton B.A."/>
            <person name="Woo Y.H."/>
            <person name="Gao G."/>
            <person name="Schijlen E.G.W.M."/>
            <person name="Guo X."/>
            <person name="Momin A.A."/>
            <person name="Negrao S."/>
            <person name="Al-Babili S."/>
            <person name="Gehring C."/>
            <person name="Roessner U."/>
            <person name="Jung C."/>
            <person name="Murphy K."/>
            <person name="Arold S.T."/>
            <person name="Gojobori T."/>
            <person name="van der Linden C.G."/>
            <person name="van Loo E.N."/>
            <person name="Jellen E.N."/>
            <person name="Maughan P.J."/>
            <person name="Tester M."/>
        </authorList>
    </citation>
    <scope>NUCLEOTIDE SEQUENCE [LARGE SCALE GENOMIC DNA]</scope>
    <source>
        <strain evidence="4">cv. PI 614886</strain>
    </source>
</reference>
<dbReference type="AlphaFoldDB" id="A0A803KMQ3"/>
<dbReference type="FunFam" id="1.25.40.10:FF:000558">
    <property type="entry name" value="Pentatricopeptide repeat-containing protein At5g39710"/>
    <property type="match status" value="1"/>
</dbReference>
<feature type="repeat" description="PPR" evidence="3">
    <location>
        <begin position="241"/>
        <end position="275"/>
    </location>
</feature>
<gene>
    <name evidence="4" type="primary">LOC110737208</name>
</gene>
<feature type="repeat" description="PPR" evidence="3">
    <location>
        <begin position="136"/>
        <end position="170"/>
    </location>
</feature>
<feature type="repeat" description="PPR" evidence="3">
    <location>
        <begin position="206"/>
        <end position="240"/>
    </location>
</feature>
<keyword evidence="5" id="KW-1185">Reference proteome</keyword>
<dbReference type="InterPro" id="IPR002885">
    <property type="entry name" value="PPR_rpt"/>
</dbReference>
<dbReference type="NCBIfam" id="TIGR00756">
    <property type="entry name" value="PPR"/>
    <property type="match status" value="6"/>
</dbReference>
<dbReference type="OMA" id="MQDRELT"/>
<protein>
    <recommendedName>
        <fullName evidence="6">Pentatricopeptide repeat-containing protein</fullName>
    </recommendedName>
</protein>
<proteinExistence type="inferred from homology"/>
<accession>A0A803KMQ3</accession>
<name>A0A803KMQ3_CHEQI</name>
<organism evidence="4 5">
    <name type="scientific">Chenopodium quinoa</name>
    <name type="common">Quinoa</name>
    <dbReference type="NCBI Taxonomy" id="63459"/>
    <lineage>
        <taxon>Eukaryota</taxon>
        <taxon>Viridiplantae</taxon>
        <taxon>Streptophyta</taxon>
        <taxon>Embryophyta</taxon>
        <taxon>Tracheophyta</taxon>
        <taxon>Spermatophyta</taxon>
        <taxon>Magnoliopsida</taxon>
        <taxon>eudicotyledons</taxon>
        <taxon>Gunneridae</taxon>
        <taxon>Pentapetalae</taxon>
        <taxon>Caryophyllales</taxon>
        <taxon>Chenopodiaceae</taxon>
        <taxon>Chenopodioideae</taxon>
        <taxon>Atripliceae</taxon>
        <taxon>Chenopodium</taxon>
    </lineage>
</organism>
<dbReference type="Pfam" id="PF13041">
    <property type="entry name" value="PPR_2"/>
    <property type="match status" value="3"/>
</dbReference>
<dbReference type="PANTHER" id="PTHR45613:SF9">
    <property type="entry name" value="MITOCHONDRIAL GROUP I INTRON SPLICING FACTOR CCM1"/>
    <property type="match status" value="1"/>
</dbReference>
<evidence type="ECO:0000313" key="4">
    <source>
        <dbReference type="EnsemblPlants" id="AUR62000309-RA:cds"/>
    </source>
</evidence>
<dbReference type="PANTHER" id="PTHR45613">
    <property type="entry name" value="PENTATRICOPEPTIDE REPEAT-CONTAINING PROTEIN"/>
    <property type="match status" value="1"/>
</dbReference>
<evidence type="ECO:0000256" key="3">
    <source>
        <dbReference type="PROSITE-ProRule" id="PRU00708"/>
    </source>
</evidence>
<evidence type="ECO:0000256" key="1">
    <source>
        <dbReference type="ARBA" id="ARBA00007626"/>
    </source>
</evidence>
<dbReference type="EnsemblPlants" id="AUR62000309-RA">
    <property type="protein sequence ID" value="AUR62000309-RA:cds"/>
    <property type="gene ID" value="AUR62000309"/>
</dbReference>
<evidence type="ECO:0008006" key="6">
    <source>
        <dbReference type="Google" id="ProtNLM"/>
    </source>
</evidence>
<feature type="repeat" description="PPR" evidence="3">
    <location>
        <begin position="171"/>
        <end position="205"/>
    </location>
</feature>
<dbReference type="Pfam" id="PF01535">
    <property type="entry name" value="PPR"/>
    <property type="match status" value="1"/>
</dbReference>
<dbReference type="Proteomes" id="UP000596660">
    <property type="component" value="Unplaced"/>
</dbReference>
<dbReference type="InterPro" id="IPR011990">
    <property type="entry name" value="TPR-like_helical_dom_sf"/>
</dbReference>
<evidence type="ECO:0000256" key="2">
    <source>
        <dbReference type="ARBA" id="ARBA00022737"/>
    </source>
</evidence>
<dbReference type="Gramene" id="AUR62000309-RA">
    <property type="protein sequence ID" value="AUR62000309-RA:cds"/>
    <property type="gene ID" value="AUR62000309"/>
</dbReference>
<sequence length="305" mass="33840">MQSRGNCKPGIVIYNTIIDSLCKDRLLQQAINLFSAMKIEGIQPDVVTYTSLVRGFYNSGFREEAKDGLVVEAEAILRHMTDKGVAPDITVLYLMKGITPDVVTYNTLIDGLCKTNRLTLARELFTDMQAHGVTPDVFTYNSLLDCLCKSAQLDEAVALLEDMEDTGIKPDIVTYNILIDSLCKAGQLEDAANFFSNLVIKGLQPSFRTYNILVKGFCKKGLMNEATQLLSKMAKDDCFPNGITYNIIIGGYILSNDFTKALYYRDLMVSKGFEADADTFALFVDLLSSENLSDSSKGLLQKFIK</sequence>
<feature type="repeat" description="PPR" evidence="3">
    <location>
        <begin position="10"/>
        <end position="44"/>
    </location>
</feature>
<keyword evidence="2" id="KW-0677">Repeat</keyword>
<dbReference type="Gene3D" id="1.25.40.10">
    <property type="entry name" value="Tetratricopeptide repeat domain"/>
    <property type="match status" value="4"/>
</dbReference>
<reference evidence="4" key="2">
    <citation type="submission" date="2021-03" db="UniProtKB">
        <authorList>
            <consortium name="EnsemblPlants"/>
        </authorList>
    </citation>
    <scope>IDENTIFICATION</scope>
</reference>
<dbReference type="PROSITE" id="PS51375">
    <property type="entry name" value="PPR"/>
    <property type="match status" value="6"/>
</dbReference>
<feature type="repeat" description="PPR" evidence="3">
    <location>
        <begin position="101"/>
        <end position="135"/>
    </location>
</feature>
<comment type="similarity">
    <text evidence="1">Belongs to the PPR family. P subfamily.</text>
</comment>